<sequence>MVTLQSFQPDHCTRQEGPSQTSFYARKNDCVRGQAKTSAPDENTNALTKPIVDGQFMRQGVDADLEGMFQHIESLQGTIRHLLDVNKSLESRLATTLENTVSLRLKVCSLNKNMQDILVEQRAMSQEADDLRVRISKARLPPFETTRRRIIVSKLLSKSQVIRQQSDRGNDVSLHTISCLAVSDGKGLLDTALNVDQAQILFDSFDEWFGEENLESISLITCSVCHNVKIQQLLDDRSKTSVNEFIRGLPMSTCNNPVCSNCYLESFTSSFQALREAWWSIAGSTISVPCPCGCLTDISIPDRGSLQRILMLAGDEFPASKLRIYDTAQHLMAAINGIDLQPTPKARKAAQNLHQHLITNNQMRSPFDLLFSEIQPRENGSPLNANFGLVQMYDLDDAEGTLSIPIFTRLLPLQNTPSQCSVCTELVRDFDYGCLDEWNAICTDYSGDWSWKILLFPRKLEANCNHTIDFCTACLRRHIESQLDQHGRMGCRLLTCPSLSCGRRLEYEEVRLYAQNEVFLKYDEYLKMEALSQMPSFRWFTSHAKIVAMKCVFITK</sequence>
<accession>A0ACC1SX97</accession>
<dbReference type="Proteomes" id="UP001148629">
    <property type="component" value="Unassembled WGS sequence"/>
</dbReference>
<gene>
    <name evidence="1" type="ORF">NM208_g1143</name>
</gene>
<reference evidence="1" key="1">
    <citation type="submission" date="2022-08" db="EMBL/GenBank/DDBJ databases">
        <title>Genome Sequence of Fusarium decemcellulare.</title>
        <authorList>
            <person name="Buettner E."/>
        </authorList>
    </citation>
    <scope>NUCLEOTIDE SEQUENCE</scope>
    <source>
        <strain evidence="1">Babe19</strain>
    </source>
</reference>
<name>A0ACC1SX97_9HYPO</name>
<evidence type="ECO:0000313" key="2">
    <source>
        <dbReference type="Proteomes" id="UP001148629"/>
    </source>
</evidence>
<protein>
    <submittedName>
        <fullName evidence="1">Uncharacterized protein</fullName>
    </submittedName>
</protein>
<proteinExistence type="predicted"/>
<organism evidence="1 2">
    <name type="scientific">Fusarium decemcellulare</name>
    <dbReference type="NCBI Taxonomy" id="57161"/>
    <lineage>
        <taxon>Eukaryota</taxon>
        <taxon>Fungi</taxon>
        <taxon>Dikarya</taxon>
        <taxon>Ascomycota</taxon>
        <taxon>Pezizomycotina</taxon>
        <taxon>Sordariomycetes</taxon>
        <taxon>Hypocreomycetidae</taxon>
        <taxon>Hypocreales</taxon>
        <taxon>Nectriaceae</taxon>
        <taxon>Fusarium</taxon>
        <taxon>Fusarium decemcellulare species complex</taxon>
    </lineage>
</organism>
<evidence type="ECO:0000313" key="1">
    <source>
        <dbReference type="EMBL" id="KAJ3548166.1"/>
    </source>
</evidence>
<dbReference type="EMBL" id="JANRMS010000056">
    <property type="protein sequence ID" value="KAJ3548166.1"/>
    <property type="molecule type" value="Genomic_DNA"/>
</dbReference>
<keyword evidence="2" id="KW-1185">Reference proteome</keyword>
<comment type="caution">
    <text evidence="1">The sequence shown here is derived from an EMBL/GenBank/DDBJ whole genome shotgun (WGS) entry which is preliminary data.</text>
</comment>